<proteinExistence type="predicted"/>
<name>F8GWF3_CUPNN</name>
<geneLocation type="plasmid" evidence="2 3">
    <name>pBB1</name>
</geneLocation>
<evidence type="ECO:0000313" key="2">
    <source>
        <dbReference type="EMBL" id="AEI81728.1"/>
    </source>
</evidence>
<feature type="domain" description="Alkyl sulfatase C-terminal" evidence="1">
    <location>
        <begin position="16"/>
        <end position="66"/>
    </location>
</feature>
<dbReference type="KEGG" id="cnc:CNE_BB1p03040"/>
<dbReference type="Pfam" id="PF14864">
    <property type="entry name" value="Alkyl_sulf_C"/>
    <property type="match status" value="1"/>
</dbReference>
<organism evidence="2 3">
    <name type="scientific">Cupriavidus necator (strain ATCC 43291 / DSM 13513 / CCUG 52238 / LMG 8453 / N-1)</name>
    <name type="common">Ralstonia eutropha</name>
    <dbReference type="NCBI Taxonomy" id="1042878"/>
    <lineage>
        <taxon>Bacteria</taxon>
        <taxon>Pseudomonadati</taxon>
        <taxon>Pseudomonadota</taxon>
        <taxon>Betaproteobacteria</taxon>
        <taxon>Burkholderiales</taxon>
        <taxon>Burkholderiaceae</taxon>
        <taxon>Cupriavidus</taxon>
    </lineage>
</organism>
<dbReference type="InterPro" id="IPR036527">
    <property type="entry name" value="SCP2_sterol-bd_dom_sf"/>
</dbReference>
<dbReference type="InterPro" id="IPR029229">
    <property type="entry name" value="Alkyl_sulf_C"/>
</dbReference>
<dbReference type="Proteomes" id="UP000006798">
    <property type="component" value="Plasmid pBB1"/>
</dbReference>
<evidence type="ECO:0000259" key="1">
    <source>
        <dbReference type="Pfam" id="PF14864"/>
    </source>
</evidence>
<gene>
    <name evidence="2" type="ordered locus">CNE_BB1p03040</name>
</gene>
<dbReference type="GeneID" id="34312719"/>
<keyword evidence="2" id="KW-0614">Plasmid</keyword>
<dbReference type="EMBL" id="CP002879">
    <property type="protein sequence ID" value="AEI81728.1"/>
    <property type="molecule type" value="Genomic_DNA"/>
</dbReference>
<dbReference type="RefSeq" id="WP_013958784.1">
    <property type="nucleotide sequence ID" value="NC_015727.1"/>
</dbReference>
<dbReference type="SUPFAM" id="SSF55718">
    <property type="entry name" value="SCP-like"/>
    <property type="match status" value="1"/>
</dbReference>
<reference evidence="2 3" key="1">
    <citation type="journal article" date="2011" name="J. Bacteriol.">
        <title>Complete genome sequence of the type strain Cupriavidus necator N-1.</title>
        <authorList>
            <person name="Poehlein A."/>
            <person name="Kusian B."/>
            <person name="Friedrich B."/>
            <person name="Daniel R."/>
            <person name="Bowien B."/>
        </authorList>
    </citation>
    <scope>NUCLEOTIDE SEQUENCE [LARGE SCALE GENOMIC DNA]</scope>
    <source>
        <strain evidence="3">ATCC 43291 / DSM 13513 / CCUG 52238 / LMG 8453 / N-1</strain>
        <plasmid evidence="2 3">pBB1</plasmid>
    </source>
</reference>
<evidence type="ECO:0000313" key="3">
    <source>
        <dbReference type="Proteomes" id="UP000006798"/>
    </source>
</evidence>
<accession>F8GWF3</accession>
<dbReference type="Gene3D" id="3.30.1050.10">
    <property type="entry name" value="SCP2 sterol-binding domain"/>
    <property type="match status" value="1"/>
</dbReference>
<dbReference type="AlphaFoldDB" id="F8GWF3"/>
<sequence length="82" mass="8668">MPETLTADTAFIAAATLHDYGKGKTLQNADANITLDRDTLDDIALGKLKLRELTASGKVTFDGNRGDKFRCSPCSTSSTSGS</sequence>
<protein>
    <recommendedName>
        <fullName evidence="1">Alkyl sulfatase C-terminal domain-containing protein</fullName>
    </recommendedName>
</protein>
<dbReference type="HOGENOM" id="CLU_2552553_0_0_4"/>